<feature type="transmembrane region" description="Helical" evidence="6">
    <location>
        <begin position="456"/>
        <end position="476"/>
    </location>
</feature>
<dbReference type="PANTHER" id="PTHR23502">
    <property type="entry name" value="MAJOR FACILITATOR SUPERFAMILY"/>
    <property type="match status" value="1"/>
</dbReference>
<dbReference type="Pfam" id="PF07690">
    <property type="entry name" value="MFS_1"/>
    <property type="match status" value="1"/>
</dbReference>
<proteinExistence type="predicted"/>
<dbReference type="InterPro" id="IPR011701">
    <property type="entry name" value="MFS"/>
</dbReference>
<dbReference type="GO" id="GO:0140115">
    <property type="term" value="P:export across plasma membrane"/>
    <property type="evidence" value="ECO:0007669"/>
    <property type="project" value="UniProtKB-ARBA"/>
</dbReference>
<dbReference type="GO" id="GO:0042908">
    <property type="term" value="P:xenobiotic transport"/>
    <property type="evidence" value="ECO:0007669"/>
    <property type="project" value="UniProtKB-ARBA"/>
</dbReference>
<feature type="compositionally biased region" description="Basic and acidic residues" evidence="5">
    <location>
        <begin position="16"/>
        <end position="27"/>
    </location>
</feature>
<dbReference type="EMBL" id="KQ947408">
    <property type="protein sequence ID" value="KUJ21018.1"/>
    <property type="molecule type" value="Genomic_DNA"/>
</dbReference>
<reference evidence="8 9" key="1">
    <citation type="submission" date="2015-10" db="EMBL/GenBank/DDBJ databases">
        <title>Full genome of DAOMC 229536 Phialocephala scopiformis, a fungal endophyte of spruce producing the potent anti-insectan compound rugulosin.</title>
        <authorList>
            <consortium name="DOE Joint Genome Institute"/>
            <person name="Walker A.K."/>
            <person name="Frasz S.L."/>
            <person name="Seifert K.A."/>
            <person name="Miller J.D."/>
            <person name="Mondo S.J."/>
            <person name="Labutti K."/>
            <person name="Lipzen A."/>
            <person name="Dockter R."/>
            <person name="Kennedy M."/>
            <person name="Grigoriev I.V."/>
            <person name="Spatafora J.W."/>
        </authorList>
    </citation>
    <scope>NUCLEOTIDE SEQUENCE [LARGE SCALE GENOMIC DNA]</scope>
    <source>
        <strain evidence="8 9">CBS 120377</strain>
    </source>
</reference>
<evidence type="ECO:0000259" key="7">
    <source>
        <dbReference type="PROSITE" id="PS50850"/>
    </source>
</evidence>
<evidence type="ECO:0000256" key="3">
    <source>
        <dbReference type="ARBA" id="ARBA00022989"/>
    </source>
</evidence>
<evidence type="ECO:0000256" key="5">
    <source>
        <dbReference type="SAM" id="MobiDB-lite"/>
    </source>
</evidence>
<evidence type="ECO:0000256" key="6">
    <source>
        <dbReference type="SAM" id="Phobius"/>
    </source>
</evidence>
<feature type="transmembrane region" description="Helical" evidence="6">
    <location>
        <begin position="338"/>
        <end position="357"/>
    </location>
</feature>
<name>A0A194XLG3_MOLSC</name>
<feature type="compositionally biased region" description="Polar residues" evidence="5">
    <location>
        <begin position="1"/>
        <end position="15"/>
    </location>
</feature>
<feature type="transmembrane region" description="Helical" evidence="6">
    <location>
        <begin position="169"/>
        <end position="195"/>
    </location>
</feature>
<dbReference type="AlphaFoldDB" id="A0A194XLG3"/>
<feature type="transmembrane region" description="Helical" evidence="6">
    <location>
        <begin position="291"/>
        <end position="318"/>
    </location>
</feature>
<accession>A0A194XLG3</accession>
<dbReference type="OrthoDB" id="5296287at2759"/>
<dbReference type="GO" id="GO:0022857">
    <property type="term" value="F:transmembrane transporter activity"/>
    <property type="evidence" value="ECO:0007669"/>
    <property type="project" value="InterPro"/>
</dbReference>
<feature type="transmembrane region" description="Helical" evidence="6">
    <location>
        <begin position="144"/>
        <end position="163"/>
    </location>
</feature>
<dbReference type="KEGG" id="psco:LY89DRAFT_694671"/>
<dbReference type="SUPFAM" id="SSF103473">
    <property type="entry name" value="MFS general substrate transporter"/>
    <property type="match status" value="1"/>
</dbReference>
<feature type="transmembrane region" description="Helical" evidence="6">
    <location>
        <begin position="387"/>
        <end position="409"/>
    </location>
</feature>
<dbReference type="InParanoid" id="A0A194XLG3"/>
<sequence length="490" mass="53297">MSAITSKQESETTVSQERKTVDDKDIELSTNVSVEPLTNIGRPVLPETDLDRGIVGWDSQDDPSMPFNFSPGRKRAILAQISAITFVSPLATTVFAPGASFMDTEFHNSDALLSSLTSSVYILGYVIGPLFLAPASELWGRRPVLSLANWSFVIWQVCCAVSPNIGSLIAFRFLAGIGGAGAMTLNGGVTADLFIPEERGTANALAALGVIFGPIVGPLLGGFIAQRVGWRWIFGCFLIFNKESYAPVLITRKTARLSKELARPDLRSCYDDEETPDTTFKKLQQGFTRPLRMLFLSPIIGLFCAYVSLIYGCLYLLLTTIPSVYANTYHWSPELTGLASLGIGLGFFLGLVVIGSTSDRLIIKLTKENNGIYEPEMRLPPMSVDKGVHWIVPIVALVPFGFGMLGILYPVQMYLIDAFPIHAASAMAALTVSRSLVGALLPLAAPKMYKSLGLGWGNSLLGFIALAIVPLPYYFWNFGGAIRKKYVIKL</sequence>
<keyword evidence="3 6" id="KW-1133">Transmembrane helix</keyword>
<keyword evidence="4 6" id="KW-0472">Membrane</keyword>
<organism evidence="8 9">
    <name type="scientific">Mollisia scopiformis</name>
    <name type="common">Conifer needle endophyte fungus</name>
    <name type="synonym">Phialocephala scopiformis</name>
    <dbReference type="NCBI Taxonomy" id="149040"/>
    <lineage>
        <taxon>Eukaryota</taxon>
        <taxon>Fungi</taxon>
        <taxon>Dikarya</taxon>
        <taxon>Ascomycota</taxon>
        <taxon>Pezizomycotina</taxon>
        <taxon>Leotiomycetes</taxon>
        <taxon>Helotiales</taxon>
        <taxon>Mollisiaceae</taxon>
        <taxon>Mollisia</taxon>
    </lineage>
</organism>
<feature type="transmembrane region" description="Helical" evidence="6">
    <location>
        <begin position="111"/>
        <end position="132"/>
    </location>
</feature>
<feature type="transmembrane region" description="Helical" evidence="6">
    <location>
        <begin position="77"/>
        <end position="99"/>
    </location>
</feature>
<evidence type="ECO:0000256" key="1">
    <source>
        <dbReference type="ARBA" id="ARBA00004141"/>
    </source>
</evidence>
<dbReference type="RefSeq" id="XP_018075373.1">
    <property type="nucleotide sequence ID" value="XM_018216721.1"/>
</dbReference>
<evidence type="ECO:0000313" key="8">
    <source>
        <dbReference type="EMBL" id="KUJ21018.1"/>
    </source>
</evidence>
<gene>
    <name evidence="8" type="ORF">LY89DRAFT_694671</name>
</gene>
<evidence type="ECO:0000256" key="4">
    <source>
        <dbReference type="ARBA" id="ARBA00023136"/>
    </source>
</evidence>
<feature type="transmembrane region" description="Helical" evidence="6">
    <location>
        <begin position="421"/>
        <end position="444"/>
    </location>
</feature>
<feature type="region of interest" description="Disordered" evidence="5">
    <location>
        <begin position="1"/>
        <end position="27"/>
    </location>
</feature>
<dbReference type="InterPro" id="IPR005829">
    <property type="entry name" value="Sugar_transporter_CS"/>
</dbReference>
<dbReference type="Gene3D" id="1.20.1250.20">
    <property type="entry name" value="MFS general substrate transporter like domains"/>
    <property type="match status" value="1"/>
</dbReference>
<dbReference type="Proteomes" id="UP000070700">
    <property type="component" value="Unassembled WGS sequence"/>
</dbReference>
<dbReference type="PROSITE" id="PS50850">
    <property type="entry name" value="MFS"/>
    <property type="match status" value="1"/>
</dbReference>
<dbReference type="GO" id="GO:0016020">
    <property type="term" value="C:membrane"/>
    <property type="evidence" value="ECO:0007669"/>
    <property type="project" value="UniProtKB-SubCell"/>
</dbReference>
<keyword evidence="9" id="KW-1185">Reference proteome</keyword>
<dbReference type="InterPro" id="IPR020846">
    <property type="entry name" value="MFS_dom"/>
</dbReference>
<dbReference type="GeneID" id="28826447"/>
<feature type="transmembrane region" description="Helical" evidence="6">
    <location>
        <begin position="202"/>
        <end position="224"/>
    </location>
</feature>
<dbReference type="InterPro" id="IPR036259">
    <property type="entry name" value="MFS_trans_sf"/>
</dbReference>
<comment type="subcellular location">
    <subcellularLocation>
        <location evidence="1">Membrane</location>
        <topology evidence="1">Multi-pass membrane protein</topology>
    </subcellularLocation>
</comment>
<protein>
    <submittedName>
        <fullName evidence="8">MFS general substrate transporter</fullName>
    </submittedName>
</protein>
<dbReference type="CDD" id="cd17323">
    <property type="entry name" value="MFS_Tpo1_MDR_like"/>
    <property type="match status" value="1"/>
</dbReference>
<evidence type="ECO:0000256" key="2">
    <source>
        <dbReference type="ARBA" id="ARBA00022692"/>
    </source>
</evidence>
<dbReference type="PANTHER" id="PTHR23502:SF33">
    <property type="entry name" value="MAJOR FACILITATOR SUPERFAMILY (MFS) PROFILE DOMAIN-CONTAINING PROTEIN-RELATED"/>
    <property type="match status" value="1"/>
</dbReference>
<keyword evidence="2 6" id="KW-0812">Transmembrane</keyword>
<dbReference type="PROSITE" id="PS00216">
    <property type="entry name" value="SUGAR_TRANSPORT_1"/>
    <property type="match status" value="1"/>
</dbReference>
<feature type="transmembrane region" description="Helical" evidence="6">
    <location>
        <begin position="230"/>
        <end position="250"/>
    </location>
</feature>
<evidence type="ECO:0000313" key="9">
    <source>
        <dbReference type="Proteomes" id="UP000070700"/>
    </source>
</evidence>
<feature type="domain" description="Major facilitator superfamily (MFS) profile" evidence="7">
    <location>
        <begin position="77"/>
        <end position="485"/>
    </location>
</feature>